<dbReference type="InterPro" id="IPR012337">
    <property type="entry name" value="RNaseH-like_sf"/>
</dbReference>
<dbReference type="InterPro" id="IPR036397">
    <property type="entry name" value="RNaseH_sf"/>
</dbReference>
<keyword evidence="10" id="KW-1185">Reference proteome</keyword>
<dbReference type="CDD" id="cd06145">
    <property type="entry name" value="REX1_like"/>
    <property type="match status" value="1"/>
</dbReference>
<accession>A0A8H5BFL0</accession>
<gene>
    <name evidence="9" type="ORF">D9619_000791</name>
</gene>
<evidence type="ECO:0000256" key="1">
    <source>
        <dbReference type="ARBA" id="ARBA00004123"/>
    </source>
</evidence>
<evidence type="ECO:0000256" key="3">
    <source>
        <dbReference type="ARBA" id="ARBA00022722"/>
    </source>
</evidence>
<evidence type="ECO:0000259" key="8">
    <source>
        <dbReference type="SMART" id="SM00479"/>
    </source>
</evidence>
<keyword evidence="5" id="KW-0269">Exonuclease</keyword>
<dbReference type="PANTHER" id="PTHR12801">
    <property type="entry name" value="RNA EXONUCLEASE REXO1 / RECO3 FAMILY MEMBER-RELATED"/>
    <property type="match status" value="1"/>
</dbReference>
<dbReference type="GO" id="GO:0003676">
    <property type="term" value="F:nucleic acid binding"/>
    <property type="evidence" value="ECO:0007669"/>
    <property type="project" value="InterPro"/>
</dbReference>
<evidence type="ECO:0000256" key="2">
    <source>
        <dbReference type="ARBA" id="ARBA00006357"/>
    </source>
</evidence>
<keyword evidence="4" id="KW-0378">Hydrolase</keyword>
<dbReference type="SUPFAM" id="SSF53098">
    <property type="entry name" value="Ribonuclease H-like"/>
    <property type="match status" value="1"/>
</dbReference>
<dbReference type="FunFam" id="3.30.420.10:FF:000031">
    <property type="entry name" value="RNA exonuclease 1"/>
    <property type="match status" value="1"/>
</dbReference>
<feature type="compositionally biased region" description="Pro residues" evidence="7">
    <location>
        <begin position="46"/>
        <end position="58"/>
    </location>
</feature>
<dbReference type="GO" id="GO:0010629">
    <property type="term" value="P:negative regulation of gene expression"/>
    <property type="evidence" value="ECO:0007669"/>
    <property type="project" value="UniProtKB-ARBA"/>
</dbReference>
<dbReference type="AlphaFoldDB" id="A0A8H5BFL0"/>
<dbReference type="OrthoDB" id="8191639at2759"/>
<dbReference type="Gene3D" id="3.30.420.10">
    <property type="entry name" value="Ribonuclease H-like superfamily/Ribonuclease H"/>
    <property type="match status" value="1"/>
</dbReference>
<dbReference type="EMBL" id="JAACJJ010000028">
    <property type="protein sequence ID" value="KAF5322365.1"/>
    <property type="molecule type" value="Genomic_DNA"/>
</dbReference>
<evidence type="ECO:0000313" key="9">
    <source>
        <dbReference type="EMBL" id="KAF5322365.1"/>
    </source>
</evidence>
<dbReference type="Pfam" id="PF00929">
    <property type="entry name" value="RNase_T"/>
    <property type="match status" value="1"/>
</dbReference>
<dbReference type="GO" id="GO:0005634">
    <property type="term" value="C:nucleus"/>
    <property type="evidence" value="ECO:0007669"/>
    <property type="project" value="UniProtKB-SubCell"/>
</dbReference>
<feature type="domain" description="Exonuclease" evidence="8">
    <location>
        <begin position="348"/>
        <end position="511"/>
    </location>
</feature>
<evidence type="ECO:0000256" key="6">
    <source>
        <dbReference type="ARBA" id="ARBA00023242"/>
    </source>
</evidence>
<sequence length="523" mass="57274">MFTTLGLFNAVACPDRDACTRSSCLLSHSPDLPQPRGLARISVAPSPSPSSSKPPPATPLKESVVPAKRPALISPVKAYKSAAEPPRKLQKVGPAQRPSALPGVSYTESGVPILRINAAQSLVAVPVRQTMLKTLYEHFVTLYSRILSSNATIASEHAVRQEDEVYKRSTKVTYRHAVIQCVAALKRRPAPTDINHPSVGTEADLVERAETQKSLNALRLSSDILKPLIHSVSDLEKWGYIVNIPPGVGGDLPSMLGRIVKCDRCVQYYLVKPLEETETCIYHWGRPYTTKSGGEKVRTYSCCSRPVSDSEGCSHGPHVFYESKPEDLHSRHAFSFLPAESPTSTVLDVVAMDCEMIYTTGGLRVARVSVVDGSGKEIFDTLVKMDDDVHVIDFNTRFSGITPEGYATAVDTLSRVRERLHALMDVNTILIGHALDNDLKTLRIIHHRCIDTALLFPHKAGPPYRRSLKDLVREKLGKMIQTGDATEGHSSVEDASATLDLVRWYILNKQKSAIQAGVNGVSA</sequence>
<dbReference type="PANTHER" id="PTHR12801:SF115">
    <property type="entry name" value="FI18136P1-RELATED"/>
    <property type="match status" value="1"/>
</dbReference>
<keyword evidence="3" id="KW-0540">Nuclease</keyword>
<feature type="region of interest" description="Disordered" evidence="7">
    <location>
        <begin position="35"/>
        <end position="65"/>
    </location>
</feature>
<dbReference type="SMART" id="SM00479">
    <property type="entry name" value="EXOIII"/>
    <property type="match status" value="1"/>
</dbReference>
<reference evidence="9 10" key="1">
    <citation type="journal article" date="2020" name="ISME J.">
        <title>Uncovering the hidden diversity of litter-decomposition mechanisms in mushroom-forming fungi.</title>
        <authorList>
            <person name="Floudas D."/>
            <person name="Bentzer J."/>
            <person name="Ahren D."/>
            <person name="Johansson T."/>
            <person name="Persson P."/>
            <person name="Tunlid A."/>
        </authorList>
    </citation>
    <scope>NUCLEOTIDE SEQUENCE [LARGE SCALE GENOMIC DNA]</scope>
    <source>
        <strain evidence="9 10">CBS 101986</strain>
    </source>
</reference>
<keyword evidence="6" id="KW-0539">Nucleus</keyword>
<organism evidence="9 10">
    <name type="scientific">Psilocybe cf. subviscida</name>
    <dbReference type="NCBI Taxonomy" id="2480587"/>
    <lineage>
        <taxon>Eukaryota</taxon>
        <taxon>Fungi</taxon>
        <taxon>Dikarya</taxon>
        <taxon>Basidiomycota</taxon>
        <taxon>Agaricomycotina</taxon>
        <taxon>Agaricomycetes</taxon>
        <taxon>Agaricomycetidae</taxon>
        <taxon>Agaricales</taxon>
        <taxon>Agaricineae</taxon>
        <taxon>Strophariaceae</taxon>
        <taxon>Psilocybe</taxon>
    </lineage>
</organism>
<dbReference type="InterPro" id="IPR034922">
    <property type="entry name" value="REX1-like_exo"/>
</dbReference>
<comment type="similarity">
    <text evidence="2">Belongs to the REXO1/REXO3 family.</text>
</comment>
<dbReference type="GO" id="GO:0004527">
    <property type="term" value="F:exonuclease activity"/>
    <property type="evidence" value="ECO:0007669"/>
    <property type="project" value="UniProtKB-KW"/>
</dbReference>
<proteinExistence type="inferred from homology"/>
<name>A0A8H5BFL0_9AGAR</name>
<protein>
    <recommendedName>
        <fullName evidence="8">Exonuclease domain-containing protein</fullName>
    </recommendedName>
</protein>
<comment type="caution">
    <text evidence="9">The sequence shown here is derived from an EMBL/GenBank/DDBJ whole genome shotgun (WGS) entry which is preliminary data.</text>
</comment>
<dbReference type="Proteomes" id="UP000567179">
    <property type="component" value="Unassembled WGS sequence"/>
</dbReference>
<evidence type="ECO:0000256" key="4">
    <source>
        <dbReference type="ARBA" id="ARBA00022801"/>
    </source>
</evidence>
<evidence type="ECO:0000256" key="7">
    <source>
        <dbReference type="SAM" id="MobiDB-lite"/>
    </source>
</evidence>
<evidence type="ECO:0000313" key="10">
    <source>
        <dbReference type="Proteomes" id="UP000567179"/>
    </source>
</evidence>
<feature type="region of interest" description="Disordered" evidence="7">
    <location>
        <begin position="82"/>
        <end position="101"/>
    </location>
</feature>
<evidence type="ECO:0000256" key="5">
    <source>
        <dbReference type="ARBA" id="ARBA00022839"/>
    </source>
</evidence>
<dbReference type="InterPro" id="IPR047021">
    <property type="entry name" value="REXO1/3/4-like"/>
</dbReference>
<comment type="subcellular location">
    <subcellularLocation>
        <location evidence="1">Nucleus</location>
    </subcellularLocation>
</comment>
<dbReference type="InterPro" id="IPR013520">
    <property type="entry name" value="Ribonucl_H"/>
</dbReference>